<dbReference type="Pfam" id="PF07690">
    <property type="entry name" value="MFS_1"/>
    <property type="match status" value="1"/>
</dbReference>
<protein>
    <recommendedName>
        <fullName evidence="8">Major facilitator superfamily (MFS) profile domain-containing protein</fullName>
    </recommendedName>
</protein>
<dbReference type="GO" id="GO:0022857">
    <property type="term" value="F:transmembrane transporter activity"/>
    <property type="evidence" value="ECO:0007669"/>
    <property type="project" value="InterPro"/>
</dbReference>
<evidence type="ECO:0000256" key="6">
    <source>
        <dbReference type="ARBA" id="ARBA00023136"/>
    </source>
</evidence>
<feature type="transmembrane region" description="Helical" evidence="7">
    <location>
        <begin position="174"/>
        <end position="194"/>
    </location>
</feature>
<keyword evidence="6 7" id="KW-0472">Membrane</keyword>
<feature type="transmembrane region" description="Helical" evidence="7">
    <location>
        <begin position="89"/>
        <end position="108"/>
    </location>
</feature>
<dbReference type="Gene3D" id="1.20.1250.20">
    <property type="entry name" value="MFS general substrate transporter like domains"/>
    <property type="match status" value="1"/>
</dbReference>
<feature type="transmembrane region" description="Helical" evidence="7">
    <location>
        <begin position="215"/>
        <end position="234"/>
    </location>
</feature>
<dbReference type="FunFam" id="1.20.1250.20:FF:000171">
    <property type="entry name" value="MFS general substrate transporter"/>
    <property type="match status" value="1"/>
</dbReference>
<feature type="transmembrane region" description="Helical" evidence="7">
    <location>
        <begin position="396"/>
        <end position="415"/>
    </location>
</feature>
<feature type="transmembrane region" description="Helical" evidence="7">
    <location>
        <begin position="128"/>
        <end position="145"/>
    </location>
</feature>
<accession>A0A814QW28</accession>
<feature type="transmembrane region" description="Helical" evidence="7">
    <location>
        <begin position="355"/>
        <end position="376"/>
    </location>
</feature>
<dbReference type="OrthoDB" id="3936150at2759"/>
<proteinExistence type="inferred from homology"/>
<comment type="caution">
    <text evidence="9">The sequence shown here is derived from an EMBL/GenBank/DDBJ whole genome shotgun (WGS) entry which is preliminary data.</text>
</comment>
<dbReference type="PANTHER" id="PTHR23511">
    <property type="entry name" value="SYNAPTIC VESICLE GLYCOPROTEIN 2"/>
    <property type="match status" value="1"/>
</dbReference>
<keyword evidence="3" id="KW-0813">Transport</keyword>
<evidence type="ECO:0000259" key="8">
    <source>
        <dbReference type="PROSITE" id="PS50850"/>
    </source>
</evidence>
<feature type="domain" description="Major facilitator superfamily (MFS) profile" evidence="8">
    <location>
        <begin position="86"/>
        <end position="533"/>
    </location>
</feature>
<feature type="transmembrane region" description="Helical" evidence="7">
    <location>
        <begin position="254"/>
        <end position="273"/>
    </location>
</feature>
<evidence type="ECO:0000256" key="1">
    <source>
        <dbReference type="ARBA" id="ARBA00004141"/>
    </source>
</evidence>
<comment type="subcellular location">
    <subcellularLocation>
        <location evidence="1">Membrane</location>
        <topology evidence="1">Multi-pass membrane protein</topology>
    </subcellularLocation>
</comment>
<dbReference type="CDD" id="cd17316">
    <property type="entry name" value="MFS_SV2_like"/>
    <property type="match status" value="1"/>
</dbReference>
<dbReference type="PANTHER" id="PTHR23511:SF4">
    <property type="entry name" value="MAJOR FACILITATOR SUPERFAMILY (MFS) PROFILE DOMAIN-CONTAINING PROTEIN"/>
    <property type="match status" value="1"/>
</dbReference>
<gene>
    <name evidence="9" type="ORF">EDS130_LOCUS21259</name>
</gene>
<dbReference type="InterPro" id="IPR020846">
    <property type="entry name" value="MFS_dom"/>
</dbReference>
<evidence type="ECO:0000256" key="4">
    <source>
        <dbReference type="ARBA" id="ARBA00022692"/>
    </source>
</evidence>
<feature type="transmembrane region" description="Helical" evidence="7">
    <location>
        <begin position="447"/>
        <end position="468"/>
    </location>
</feature>
<dbReference type="InterPro" id="IPR011701">
    <property type="entry name" value="MFS"/>
</dbReference>
<reference evidence="9" key="1">
    <citation type="submission" date="2021-02" db="EMBL/GenBank/DDBJ databases">
        <authorList>
            <person name="Nowell W R."/>
        </authorList>
    </citation>
    <scope>NUCLEOTIDE SEQUENCE</scope>
</reference>
<keyword evidence="5 7" id="KW-1133">Transmembrane helix</keyword>
<feature type="transmembrane region" description="Helical" evidence="7">
    <location>
        <begin position="509"/>
        <end position="530"/>
    </location>
</feature>
<evidence type="ECO:0000256" key="2">
    <source>
        <dbReference type="ARBA" id="ARBA00008335"/>
    </source>
</evidence>
<dbReference type="AlphaFoldDB" id="A0A814QW28"/>
<dbReference type="GO" id="GO:0016020">
    <property type="term" value="C:membrane"/>
    <property type="evidence" value="ECO:0007669"/>
    <property type="project" value="UniProtKB-SubCell"/>
</dbReference>
<evidence type="ECO:0000313" key="10">
    <source>
        <dbReference type="Proteomes" id="UP000663852"/>
    </source>
</evidence>
<feature type="transmembrane region" description="Helical" evidence="7">
    <location>
        <begin position="422"/>
        <end position="441"/>
    </location>
</feature>
<sequence>MNLSSYKNTKNAAEKPSYYSIRCEILFGINMYPNQPVVVTVNSDLHNQGEKSTHDLSSEIEVDEALARKMELVNNAIDEIGFTSYQMKLFFLNGFGYAVDSLLILLNALTQPQVALQYKPVVSKAQTISVGVGLLFGALFWGLGADVIGRKYAFNITLLWCAVFATVAGASPSYIFVCVFIALMAFGGGGNLILDTAVYLEFLPSKYQWSLTFMACWWGVGQMIAGLVAWPFLANYSCKADEVCTNANNSGWRYTFYTLGSFVFLLSLLRMLVIRLKESPKWLLSQNRDEEVVKIIGEIAHSAGKQNPLTIEQLQEIGPITALSDFKKYDLTVIFHHIKGLFPNAKVTYSTLLNIASWALIGLAYPLYNVFLPYYLQSRGASMGDGSTYTTYRDYAIVNVCSIFGPIIAGGLVEVRFLGRRYTMVIGALLTMTFLFLYTIVRTPAQNLAFSCVISVCLNIYYGTLYAYTPEVLPSAHRGTGNAITVACNRIMGIVAALVGTYADLSSSVPIYVCAASFGALALFSFLFPFEPRGSRSG</sequence>
<evidence type="ECO:0000256" key="5">
    <source>
        <dbReference type="ARBA" id="ARBA00022989"/>
    </source>
</evidence>
<comment type="similarity">
    <text evidence="2">Belongs to the major facilitator superfamily.</text>
</comment>
<organism evidence="9 10">
    <name type="scientific">Adineta ricciae</name>
    <name type="common">Rotifer</name>
    <dbReference type="NCBI Taxonomy" id="249248"/>
    <lineage>
        <taxon>Eukaryota</taxon>
        <taxon>Metazoa</taxon>
        <taxon>Spiralia</taxon>
        <taxon>Gnathifera</taxon>
        <taxon>Rotifera</taxon>
        <taxon>Eurotatoria</taxon>
        <taxon>Bdelloidea</taxon>
        <taxon>Adinetida</taxon>
        <taxon>Adinetidae</taxon>
        <taxon>Adineta</taxon>
    </lineage>
</organism>
<name>A0A814QW28_ADIRI</name>
<dbReference type="InterPro" id="IPR036259">
    <property type="entry name" value="MFS_trans_sf"/>
</dbReference>
<dbReference type="PROSITE" id="PS50850">
    <property type="entry name" value="MFS"/>
    <property type="match status" value="1"/>
</dbReference>
<evidence type="ECO:0000313" key="9">
    <source>
        <dbReference type="EMBL" id="CAF1124959.1"/>
    </source>
</evidence>
<evidence type="ECO:0000256" key="7">
    <source>
        <dbReference type="SAM" id="Phobius"/>
    </source>
</evidence>
<keyword evidence="4 7" id="KW-0812">Transmembrane</keyword>
<evidence type="ECO:0000256" key="3">
    <source>
        <dbReference type="ARBA" id="ARBA00022448"/>
    </source>
</evidence>
<dbReference type="SUPFAM" id="SSF103473">
    <property type="entry name" value="MFS general substrate transporter"/>
    <property type="match status" value="1"/>
</dbReference>
<dbReference type="Proteomes" id="UP000663852">
    <property type="component" value="Unassembled WGS sequence"/>
</dbReference>
<dbReference type="EMBL" id="CAJNOJ010000107">
    <property type="protein sequence ID" value="CAF1124959.1"/>
    <property type="molecule type" value="Genomic_DNA"/>
</dbReference>